<feature type="domain" description="HTH arsR-type" evidence="1">
    <location>
        <begin position="1"/>
        <end position="94"/>
    </location>
</feature>
<dbReference type="InterPro" id="IPR001845">
    <property type="entry name" value="HTH_ArsR_DNA-bd_dom"/>
</dbReference>
<dbReference type="PROSITE" id="PS50987">
    <property type="entry name" value="HTH_ARSR_2"/>
    <property type="match status" value="1"/>
</dbReference>
<dbReference type="InterPro" id="IPR052543">
    <property type="entry name" value="HTH_Metal-responsive_Reg"/>
</dbReference>
<sequence length="228" mass="24192">MRDGPDIAAIAALIGDPTRAAMLSALMDGRALTAGELATEAGVTPQTASSHIAKLEAGGMLARIKQGRHAYLRLAGPDVATILEGLMRFSARRAPPRTRPGPKDAALREARVCYNHLAGRRGVQLYRSLVAAGALSEGPVATARMAAALAPLGLDPGTVPGRSPLCRDCLDWSERRHHLAGRLGRAIFARMEEIGWLRRDAGSRAVLLTPPGRMAFDRAFPVPVRANG</sequence>
<name>A0ABY8LCL9_9RHOB</name>
<dbReference type="Pfam" id="PF12840">
    <property type="entry name" value="HTH_20"/>
    <property type="match status" value="1"/>
</dbReference>
<dbReference type="Proteomes" id="UP001243420">
    <property type="component" value="Chromosome"/>
</dbReference>
<evidence type="ECO:0000259" key="1">
    <source>
        <dbReference type="PROSITE" id="PS50987"/>
    </source>
</evidence>
<proteinExistence type="predicted"/>
<reference evidence="2 3" key="1">
    <citation type="submission" date="2023-04" db="EMBL/GenBank/DDBJ databases">
        <title>Jannaschia ovalis sp. nov., a marine bacterium isolated from sea tidal flat.</title>
        <authorList>
            <person name="Kwon D.Y."/>
            <person name="Kim J.-J."/>
        </authorList>
    </citation>
    <scope>NUCLEOTIDE SEQUENCE [LARGE SCALE GENOMIC DNA]</scope>
    <source>
        <strain evidence="2 3">GRR-S6-38</strain>
    </source>
</reference>
<dbReference type="EMBL" id="CP122537">
    <property type="protein sequence ID" value="WGH79072.1"/>
    <property type="molecule type" value="Genomic_DNA"/>
</dbReference>
<dbReference type="SUPFAM" id="SSF46785">
    <property type="entry name" value="Winged helix' DNA-binding domain"/>
    <property type="match status" value="1"/>
</dbReference>
<evidence type="ECO:0000313" key="3">
    <source>
        <dbReference type="Proteomes" id="UP001243420"/>
    </source>
</evidence>
<dbReference type="CDD" id="cd00090">
    <property type="entry name" value="HTH_ARSR"/>
    <property type="match status" value="1"/>
</dbReference>
<dbReference type="InterPro" id="IPR036388">
    <property type="entry name" value="WH-like_DNA-bd_sf"/>
</dbReference>
<dbReference type="InterPro" id="IPR011991">
    <property type="entry name" value="ArsR-like_HTH"/>
</dbReference>
<accession>A0ABY8LCL9</accession>
<dbReference type="PANTHER" id="PTHR39168:SF1">
    <property type="entry name" value="TRANSCRIPTIONAL REGULATORY PROTEIN"/>
    <property type="match status" value="1"/>
</dbReference>
<dbReference type="InterPro" id="IPR036390">
    <property type="entry name" value="WH_DNA-bd_sf"/>
</dbReference>
<organism evidence="2 3">
    <name type="scientific">Jannaschia ovalis</name>
    <dbReference type="NCBI Taxonomy" id="3038773"/>
    <lineage>
        <taxon>Bacteria</taxon>
        <taxon>Pseudomonadati</taxon>
        <taxon>Pseudomonadota</taxon>
        <taxon>Alphaproteobacteria</taxon>
        <taxon>Rhodobacterales</taxon>
        <taxon>Roseobacteraceae</taxon>
        <taxon>Jannaschia</taxon>
    </lineage>
</organism>
<dbReference type="RefSeq" id="WP_279965838.1">
    <property type="nucleotide sequence ID" value="NZ_CP122537.1"/>
</dbReference>
<dbReference type="Gene3D" id="1.10.10.10">
    <property type="entry name" value="Winged helix-like DNA-binding domain superfamily/Winged helix DNA-binding domain"/>
    <property type="match status" value="1"/>
</dbReference>
<dbReference type="SMART" id="SM00418">
    <property type="entry name" value="HTH_ARSR"/>
    <property type="match status" value="1"/>
</dbReference>
<gene>
    <name evidence="2" type="ORF">P8627_02080</name>
</gene>
<dbReference type="PANTHER" id="PTHR39168">
    <property type="entry name" value="TRANSCRIPTIONAL REGULATOR-RELATED"/>
    <property type="match status" value="1"/>
</dbReference>
<evidence type="ECO:0000313" key="2">
    <source>
        <dbReference type="EMBL" id="WGH79072.1"/>
    </source>
</evidence>
<keyword evidence="3" id="KW-1185">Reference proteome</keyword>
<protein>
    <submittedName>
        <fullName evidence="2">Winged helix-turn-helix domain-containing protein</fullName>
    </submittedName>
</protein>